<sequence>MKSFSAVLCFAVLLLGACKKNNDNSPNDYSSVKITAISDIPPFKYQGDRLVAIGNETFTYDNSGRIISSRIEHSDTVNNIISGYIYKSTYTWTGNICSGSIADSLYTFSKTTTGKGVDSEHFENGNVLSSYGYNYVTSRLDSLTFMPGKWNTAYYTSVKFEYDAKGNISKAIAYVRDFVSTPGIPREIVVKITYQYDNHPNPFYAMYKKYGMVLPALQRFADLVSPNNVIKMNIAIGNTIELVQQYSYEYNHAGYPVKIVTNGGNITGQTTYISYE</sequence>
<evidence type="ECO:0000313" key="1">
    <source>
        <dbReference type="EMBL" id="RBL92783.1"/>
    </source>
</evidence>
<name>A0A365Y2F5_9BACT</name>
<accession>A0A365Y2F5</accession>
<dbReference type="OrthoDB" id="660065at2"/>
<dbReference type="RefSeq" id="WP_113615383.1">
    <property type="nucleotide sequence ID" value="NZ_QFFJ01000001.1"/>
</dbReference>
<evidence type="ECO:0008006" key="3">
    <source>
        <dbReference type="Google" id="ProtNLM"/>
    </source>
</evidence>
<gene>
    <name evidence="1" type="ORF">DF182_09450</name>
</gene>
<dbReference type="AlphaFoldDB" id="A0A365Y2F5"/>
<organism evidence="1 2">
    <name type="scientific">Chitinophaga flava</name>
    <dbReference type="NCBI Taxonomy" id="2259036"/>
    <lineage>
        <taxon>Bacteria</taxon>
        <taxon>Pseudomonadati</taxon>
        <taxon>Bacteroidota</taxon>
        <taxon>Chitinophagia</taxon>
        <taxon>Chitinophagales</taxon>
        <taxon>Chitinophagaceae</taxon>
        <taxon>Chitinophaga</taxon>
    </lineage>
</organism>
<comment type="caution">
    <text evidence="1">The sequence shown here is derived from an EMBL/GenBank/DDBJ whole genome shotgun (WGS) entry which is preliminary data.</text>
</comment>
<proteinExistence type="predicted"/>
<reference evidence="1 2" key="1">
    <citation type="submission" date="2018-05" db="EMBL/GenBank/DDBJ databases">
        <title>Chitinophaga sp. K3CV102501T nov., isolated from isolated from a monsoon evergreen broad-leaved forest soil.</title>
        <authorList>
            <person name="Lv Y."/>
        </authorList>
    </citation>
    <scope>NUCLEOTIDE SEQUENCE [LARGE SCALE GENOMIC DNA]</scope>
    <source>
        <strain evidence="1 2">GDMCC 1.1325</strain>
    </source>
</reference>
<dbReference type="Proteomes" id="UP000253410">
    <property type="component" value="Unassembled WGS sequence"/>
</dbReference>
<dbReference type="EMBL" id="QFFJ01000001">
    <property type="protein sequence ID" value="RBL92783.1"/>
    <property type="molecule type" value="Genomic_DNA"/>
</dbReference>
<evidence type="ECO:0000313" key="2">
    <source>
        <dbReference type="Proteomes" id="UP000253410"/>
    </source>
</evidence>
<protein>
    <recommendedName>
        <fullName evidence="3">DUF4595 domain-containing protein</fullName>
    </recommendedName>
</protein>
<keyword evidence="2" id="KW-1185">Reference proteome</keyword>
<dbReference type="PROSITE" id="PS51257">
    <property type="entry name" value="PROKAR_LIPOPROTEIN"/>
    <property type="match status" value="1"/>
</dbReference>